<dbReference type="Proteomes" id="UP001066276">
    <property type="component" value="Chromosome 7"/>
</dbReference>
<comment type="caution">
    <text evidence="1">The sequence shown here is derived from an EMBL/GenBank/DDBJ whole genome shotgun (WGS) entry which is preliminary data.</text>
</comment>
<accession>A0AAV7Q046</accession>
<protein>
    <submittedName>
        <fullName evidence="1">Uncharacterized protein</fullName>
    </submittedName>
</protein>
<gene>
    <name evidence="1" type="ORF">NDU88_010853</name>
</gene>
<sequence length="176" mass="18826">MGRGGLRCATVWTDSAPARLGSQRHGALRDPVLFPARVGVRDDGMLCVHSTYTNASNKPSAFRPGISRRCAGALQILHNITCLQMLSMAGGGGEGVLYSEADVFITFICRNENRRESPRRLPGARHGAGLGGHHCPDTDGCKGIWDPLRVRGLELIGSQAVAIHDSTSLAVRVRKG</sequence>
<evidence type="ECO:0000313" key="1">
    <source>
        <dbReference type="EMBL" id="KAJ1132544.1"/>
    </source>
</evidence>
<name>A0AAV7Q046_PLEWA</name>
<proteinExistence type="predicted"/>
<reference evidence="1" key="1">
    <citation type="journal article" date="2022" name="bioRxiv">
        <title>Sequencing and chromosome-scale assembly of the giantPleurodeles waltlgenome.</title>
        <authorList>
            <person name="Brown T."/>
            <person name="Elewa A."/>
            <person name="Iarovenko S."/>
            <person name="Subramanian E."/>
            <person name="Araus A.J."/>
            <person name="Petzold A."/>
            <person name="Susuki M."/>
            <person name="Suzuki K.-i.T."/>
            <person name="Hayashi T."/>
            <person name="Toyoda A."/>
            <person name="Oliveira C."/>
            <person name="Osipova E."/>
            <person name="Leigh N.D."/>
            <person name="Simon A."/>
            <person name="Yun M.H."/>
        </authorList>
    </citation>
    <scope>NUCLEOTIDE SEQUENCE</scope>
    <source>
        <strain evidence="1">20211129_DDA</strain>
        <tissue evidence="1">Liver</tissue>
    </source>
</reference>
<keyword evidence="2" id="KW-1185">Reference proteome</keyword>
<dbReference type="AlphaFoldDB" id="A0AAV7Q046"/>
<evidence type="ECO:0000313" key="2">
    <source>
        <dbReference type="Proteomes" id="UP001066276"/>
    </source>
</evidence>
<dbReference type="EMBL" id="JANPWB010000011">
    <property type="protein sequence ID" value="KAJ1132544.1"/>
    <property type="molecule type" value="Genomic_DNA"/>
</dbReference>
<organism evidence="1 2">
    <name type="scientific">Pleurodeles waltl</name>
    <name type="common">Iberian ribbed newt</name>
    <dbReference type="NCBI Taxonomy" id="8319"/>
    <lineage>
        <taxon>Eukaryota</taxon>
        <taxon>Metazoa</taxon>
        <taxon>Chordata</taxon>
        <taxon>Craniata</taxon>
        <taxon>Vertebrata</taxon>
        <taxon>Euteleostomi</taxon>
        <taxon>Amphibia</taxon>
        <taxon>Batrachia</taxon>
        <taxon>Caudata</taxon>
        <taxon>Salamandroidea</taxon>
        <taxon>Salamandridae</taxon>
        <taxon>Pleurodelinae</taxon>
        <taxon>Pleurodeles</taxon>
    </lineage>
</organism>